<evidence type="ECO:0000313" key="3">
    <source>
        <dbReference type="Proteomes" id="UP000623172"/>
    </source>
</evidence>
<feature type="transmembrane region" description="Helical" evidence="1">
    <location>
        <begin position="74"/>
        <end position="98"/>
    </location>
</feature>
<dbReference type="EMBL" id="JACRSR010000007">
    <property type="protein sequence ID" value="MBC8532393.1"/>
    <property type="molecule type" value="Genomic_DNA"/>
</dbReference>
<evidence type="ECO:0000313" key="2">
    <source>
        <dbReference type="EMBL" id="MBC8532393.1"/>
    </source>
</evidence>
<dbReference type="Proteomes" id="UP000623172">
    <property type="component" value="Unassembled WGS sequence"/>
</dbReference>
<accession>A0A926D6P3</accession>
<dbReference type="Pfam" id="PF13782">
    <property type="entry name" value="SpoVAB"/>
    <property type="match status" value="1"/>
</dbReference>
<feature type="transmembrane region" description="Helical" evidence="1">
    <location>
        <begin position="110"/>
        <end position="135"/>
    </location>
</feature>
<keyword evidence="1" id="KW-0472">Membrane</keyword>
<proteinExistence type="predicted"/>
<organism evidence="2 3">
    <name type="scientific">Gehongia tenuis</name>
    <dbReference type="NCBI Taxonomy" id="2763655"/>
    <lineage>
        <taxon>Bacteria</taxon>
        <taxon>Bacillati</taxon>
        <taxon>Bacillota</taxon>
        <taxon>Clostridia</taxon>
        <taxon>Christensenellales</taxon>
        <taxon>Christensenellaceae</taxon>
        <taxon>Gehongia</taxon>
    </lineage>
</organism>
<comment type="caution">
    <text evidence="2">The sequence shown here is derived from an EMBL/GenBank/DDBJ whole genome shotgun (WGS) entry which is preliminary data.</text>
</comment>
<name>A0A926D6P3_9FIRM</name>
<keyword evidence="1" id="KW-1133">Transmembrane helix</keyword>
<evidence type="ECO:0000256" key="1">
    <source>
        <dbReference type="SAM" id="Phobius"/>
    </source>
</evidence>
<dbReference type="RefSeq" id="WP_249317517.1">
    <property type="nucleotide sequence ID" value="NZ_JACRSR010000007.1"/>
</dbReference>
<feature type="transmembrane region" description="Helical" evidence="1">
    <location>
        <begin position="6"/>
        <end position="26"/>
    </location>
</feature>
<dbReference type="InterPro" id="IPR020144">
    <property type="entry name" value="SpoVAB"/>
</dbReference>
<keyword evidence="3" id="KW-1185">Reference proteome</keyword>
<gene>
    <name evidence="2" type="ORF">H8696_11135</name>
</gene>
<protein>
    <submittedName>
        <fullName evidence="2">Stage V sporulation protein AB</fullName>
    </submittedName>
</protein>
<sequence>MGANLVLGFVGLGMGLVAGGALGAFFSILKLITRLADRMNSMTYEKFCAWCVALGAGVFAFASVSGFHLMLPRWAAVIVGAFSGAYIGMVASALSEVLDVIPIFTRRLHITWFVKALLIALLLGKSVGSLFYWLFWLQ</sequence>
<dbReference type="AlphaFoldDB" id="A0A926D6P3"/>
<feature type="transmembrane region" description="Helical" evidence="1">
    <location>
        <begin position="47"/>
        <end position="68"/>
    </location>
</feature>
<reference evidence="2" key="1">
    <citation type="submission" date="2020-08" db="EMBL/GenBank/DDBJ databases">
        <title>Genome public.</title>
        <authorList>
            <person name="Liu C."/>
            <person name="Sun Q."/>
        </authorList>
    </citation>
    <scope>NUCLEOTIDE SEQUENCE</scope>
    <source>
        <strain evidence="2">NSJ-53</strain>
    </source>
</reference>
<keyword evidence="1" id="KW-0812">Transmembrane</keyword>